<proteinExistence type="predicted"/>
<gene>
    <name evidence="2" type="ORF">NPX13_g1343</name>
</gene>
<comment type="caution">
    <text evidence="2">The sequence shown here is derived from an EMBL/GenBank/DDBJ whole genome shotgun (WGS) entry which is preliminary data.</text>
</comment>
<name>A0A9W8NMW4_9PEZI</name>
<keyword evidence="3" id="KW-1185">Reference proteome</keyword>
<organism evidence="2 3">
    <name type="scientific">Xylaria arbuscula</name>
    <dbReference type="NCBI Taxonomy" id="114810"/>
    <lineage>
        <taxon>Eukaryota</taxon>
        <taxon>Fungi</taxon>
        <taxon>Dikarya</taxon>
        <taxon>Ascomycota</taxon>
        <taxon>Pezizomycotina</taxon>
        <taxon>Sordariomycetes</taxon>
        <taxon>Xylariomycetidae</taxon>
        <taxon>Xylariales</taxon>
        <taxon>Xylariaceae</taxon>
        <taxon>Xylaria</taxon>
    </lineage>
</organism>
<dbReference type="Proteomes" id="UP001148614">
    <property type="component" value="Unassembled WGS sequence"/>
</dbReference>
<feature type="compositionally biased region" description="Basic and acidic residues" evidence="1">
    <location>
        <begin position="78"/>
        <end position="90"/>
    </location>
</feature>
<accession>A0A9W8NMW4</accession>
<evidence type="ECO:0000313" key="3">
    <source>
        <dbReference type="Proteomes" id="UP001148614"/>
    </source>
</evidence>
<dbReference type="AlphaFoldDB" id="A0A9W8NMW4"/>
<protein>
    <submittedName>
        <fullName evidence="2">Uncharacterized protein</fullName>
    </submittedName>
</protein>
<feature type="region of interest" description="Disordered" evidence="1">
    <location>
        <begin position="73"/>
        <end position="93"/>
    </location>
</feature>
<evidence type="ECO:0000256" key="1">
    <source>
        <dbReference type="SAM" id="MobiDB-lite"/>
    </source>
</evidence>
<sequence>MCYRSLMLHSPTFRNEASQSLTASTPYLLYAKESVKPIVGKVARPDNHQMKLAAAARFCPTLAWGPVGRFMRPASSKPHGDEEHRARTGEDSLSSVSQARCRQTFSTWLLGFPSSRLVTHAKATVMTHRRSVHPRLNCCYHGIGSGDTEAR</sequence>
<dbReference type="EMBL" id="JANPWZ010000119">
    <property type="protein sequence ID" value="KAJ3579223.1"/>
    <property type="molecule type" value="Genomic_DNA"/>
</dbReference>
<reference evidence="2" key="1">
    <citation type="submission" date="2022-07" db="EMBL/GenBank/DDBJ databases">
        <title>Genome Sequence of Xylaria arbuscula.</title>
        <authorList>
            <person name="Buettner E."/>
        </authorList>
    </citation>
    <scope>NUCLEOTIDE SEQUENCE</scope>
    <source>
        <strain evidence="2">VT107</strain>
    </source>
</reference>
<evidence type="ECO:0000313" key="2">
    <source>
        <dbReference type="EMBL" id="KAJ3579223.1"/>
    </source>
</evidence>